<feature type="transmembrane region" description="Helical" evidence="12">
    <location>
        <begin position="572"/>
        <end position="592"/>
    </location>
</feature>
<dbReference type="GO" id="GO:0061630">
    <property type="term" value="F:ubiquitin protein ligase activity"/>
    <property type="evidence" value="ECO:0007669"/>
    <property type="project" value="UniProtKB-EC"/>
</dbReference>
<comment type="caution">
    <text evidence="15">The sequence shown here is derived from an EMBL/GenBank/DDBJ whole genome shotgun (WGS) entry which is preliminary data.</text>
</comment>
<dbReference type="OrthoDB" id="5357315at2759"/>
<dbReference type="Gene3D" id="3.30.40.10">
    <property type="entry name" value="Zinc/RING finger domain, C3HC4 (zinc finger)"/>
    <property type="match status" value="1"/>
</dbReference>
<feature type="compositionally biased region" description="Polar residues" evidence="11">
    <location>
        <begin position="775"/>
        <end position="788"/>
    </location>
</feature>
<evidence type="ECO:0000313" key="16">
    <source>
        <dbReference type="Proteomes" id="UP000664169"/>
    </source>
</evidence>
<dbReference type="SUPFAM" id="SSF57850">
    <property type="entry name" value="RING/U-box"/>
    <property type="match status" value="1"/>
</dbReference>
<dbReference type="InterPro" id="IPR013083">
    <property type="entry name" value="Znf_RING/FYVE/PHD"/>
</dbReference>
<evidence type="ECO:0000256" key="8">
    <source>
        <dbReference type="ARBA" id="ARBA00022989"/>
    </source>
</evidence>
<dbReference type="PANTHER" id="PTHR47168:SF1">
    <property type="entry name" value="OS02G0798600 PROTEIN"/>
    <property type="match status" value="1"/>
</dbReference>
<evidence type="ECO:0000313" key="15">
    <source>
        <dbReference type="EMBL" id="CAF9931852.1"/>
    </source>
</evidence>
<feature type="compositionally biased region" description="Basic and acidic residues" evidence="11">
    <location>
        <begin position="860"/>
        <end position="869"/>
    </location>
</feature>
<dbReference type="EC" id="2.3.2.27" evidence="3"/>
<feature type="region of interest" description="Disordered" evidence="11">
    <location>
        <begin position="359"/>
        <end position="498"/>
    </location>
</feature>
<reference evidence="15" key="1">
    <citation type="submission" date="2021-03" db="EMBL/GenBank/DDBJ databases">
        <authorList>
            <person name="Tagirdzhanova G."/>
        </authorList>
    </citation>
    <scope>NUCLEOTIDE SEQUENCE</scope>
</reference>
<dbReference type="SMART" id="SM00184">
    <property type="entry name" value="RING"/>
    <property type="match status" value="1"/>
</dbReference>
<dbReference type="CDD" id="cd16454">
    <property type="entry name" value="RING-H2_PA-TM-RING"/>
    <property type="match status" value="1"/>
</dbReference>
<dbReference type="InterPro" id="IPR003137">
    <property type="entry name" value="PA_domain"/>
</dbReference>
<keyword evidence="13" id="KW-0732">Signal</keyword>
<feature type="region of interest" description="Disordered" evidence="11">
    <location>
        <begin position="289"/>
        <end position="338"/>
    </location>
</feature>
<keyword evidence="4 12" id="KW-0812">Transmembrane</keyword>
<keyword evidence="7" id="KW-0862">Zinc</keyword>
<evidence type="ECO:0000256" key="12">
    <source>
        <dbReference type="SAM" id="Phobius"/>
    </source>
</evidence>
<sequence>MRPFRLACTVFGLFLIVFSLLLSLFQPVPDENGDPRGHKRAEFRSRWSFGAPASLFPPSAIISLTDDNTTFFLARPALYGALLPDDGLTGQLWVGSGFTDDVYIRVGMKNPGPAEFGCSDIPGWTAEGVRMPIPSQDSGSNPIPPAKGNDDGRDQTLSPGSKSQKDTPAENDNTDNFLHYPLLGPPILKSTGQDFTDTTSTHADIQSLQESVAISGKVVLLSRGGCGFLEKTKWVQRRGGAALIVGDYTRGGYLIQMSANEDASNITIPSVFTAYTSAHLLSSLLPPRLRAHDSGSTRNKKGQKDNSSKLVLDTATARAAGPAATPTPGTAIRKEANQQNGETNYDWLSSIVRRLGLAKGNTDHKNSRRPPNSGTISWIQSQDWNDEITAKPDAKRPIASSNRKADVADPKSGTSDDFVIGVHDWRDPDMLGQTKSSNRLQTAGDRSDSVTQTGSANGYFGRSRAPESGVYGPSKPDSKLQTFSKMETKPSNSEDLNKDKGWLHNLLRSSHLDNTAKENRKAQDMYKNEIATHYVQDQDFEDEKQKDTNEHDGLWITIIPASVSTSPFFDTLLVLVVSPLVTLSIVYALLLLRSRIRRRRWRAPRSVVDRLPVRTYHTMSYSSSSSTSRADSPHAPSAATPLLPTTIIRPRNRSATISEIGHDASRSIERARAQLSSREKNSPNNTFKRKYQGRQVECVVCLEEYIDGQSQVMSLPCGHEFHAECITPWLTTRRRTCPICKGDVVRSMDLASSPSSSASSYTSLVLLPEQESSESRLNPNTSSSQAITAQPQALIIQISESSLQTTTVEPREENPSSAIPIPNGSSTNQELAIGQEDLAATLVGSGQSGDGLCMPPPSSPRREDQDGSA</sequence>
<dbReference type="Pfam" id="PF13639">
    <property type="entry name" value="zf-RING_2"/>
    <property type="match status" value="1"/>
</dbReference>
<feature type="region of interest" description="Disordered" evidence="11">
    <location>
        <begin position="803"/>
        <end position="869"/>
    </location>
</feature>
<dbReference type="EMBL" id="CAJPDQ010000041">
    <property type="protein sequence ID" value="CAF9931852.1"/>
    <property type="molecule type" value="Genomic_DNA"/>
</dbReference>
<feature type="region of interest" description="Disordered" evidence="11">
    <location>
        <begin position="620"/>
        <end position="644"/>
    </location>
</feature>
<evidence type="ECO:0000256" key="10">
    <source>
        <dbReference type="PROSITE-ProRule" id="PRU00175"/>
    </source>
</evidence>
<evidence type="ECO:0000256" key="11">
    <source>
        <dbReference type="SAM" id="MobiDB-lite"/>
    </source>
</evidence>
<accession>A0A8H3IKY4</accession>
<dbReference type="GO" id="GO:0016020">
    <property type="term" value="C:membrane"/>
    <property type="evidence" value="ECO:0007669"/>
    <property type="project" value="UniProtKB-SubCell"/>
</dbReference>
<evidence type="ECO:0000256" key="9">
    <source>
        <dbReference type="ARBA" id="ARBA00023136"/>
    </source>
</evidence>
<comment type="catalytic activity">
    <reaction evidence="1">
        <text>S-ubiquitinyl-[E2 ubiquitin-conjugating enzyme]-L-cysteine + [acceptor protein]-L-lysine = [E2 ubiquitin-conjugating enzyme]-L-cysteine + N(6)-ubiquitinyl-[acceptor protein]-L-lysine.</text>
        <dbReference type="EC" id="2.3.2.27"/>
    </reaction>
</comment>
<keyword evidence="16" id="KW-1185">Reference proteome</keyword>
<dbReference type="AlphaFoldDB" id="A0A8H3IKY4"/>
<evidence type="ECO:0000256" key="1">
    <source>
        <dbReference type="ARBA" id="ARBA00000900"/>
    </source>
</evidence>
<feature type="domain" description="RING-type" evidence="14">
    <location>
        <begin position="698"/>
        <end position="741"/>
    </location>
</feature>
<dbReference type="GO" id="GO:0008270">
    <property type="term" value="F:zinc ion binding"/>
    <property type="evidence" value="ECO:0007669"/>
    <property type="project" value="UniProtKB-KW"/>
</dbReference>
<feature type="compositionally biased region" description="Polar residues" evidence="11">
    <location>
        <begin position="479"/>
        <end position="494"/>
    </location>
</feature>
<keyword evidence="5" id="KW-0479">Metal-binding</keyword>
<evidence type="ECO:0000256" key="7">
    <source>
        <dbReference type="ARBA" id="ARBA00022833"/>
    </source>
</evidence>
<dbReference type="Gene3D" id="3.50.30.30">
    <property type="match status" value="1"/>
</dbReference>
<evidence type="ECO:0000256" key="2">
    <source>
        <dbReference type="ARBA" id="ARBA00004167"/>
    </source>
</evidence>
<evidence type="ECO:0000256" key="5">
    <source>
        <dbReference type="ARBA" id="ARBA00022723"/>
    </source>
</evidence>
<evidence type="ECO:0000256" key="13">
    <source>
        <dbReference type="SAM" id="SignalP"/>
    </source>
</evidence>
<feature type="region of interest" description="Disordered" evidence="11">
    <location>
        <begin position="769"/>
        <end position="788"/>
    </location>
</feature>
<dbReference type="PANTHER" id="PTHR47168">
    <property type="entry name" value="RING ZINC FINGER DOMAIN SUPERFAMILY PROTEIN-RELATED"/>
    <property type="match status" value="1"/>
</dbReference>
<dbReference type="SUPFAM" id="SSF52025">
    <property type="entry name" value="PA domain"/>
    <property type="match status" value="1"/>
</dbReference>
<dbReference type="Proteomes" id="UP000664169">
    <property type="component" value="Unassembled WGS sequence"/>
</dbReference>
<feature type="compositionally biased region" description="Low complexity" evidence="11">
    <location>
        <begin position="620"/>
        <end position="630"/>
    </location>
</feature>
<proteinExistence type="predicted"/>
<evidence type="ECO:0000256" key="6">
    <source>
        <dbReference type="ARBA" id="ARBA00022771"/>
    </source>
</evidence>
<feature type="chain" id="PRO_5034347948" description="RING-type E3 ubiquitin transferase" evidence="13">
    <location>
        <begin position="31"/>
        <end position="869"/>
    </location>
</feature>
<keyword evidence="8 12" id="KW-1133">Transmembrane helix</keyword>
<dbReference type="FunFam" id="3.30.40.10:FF:000364">
    <property type="entry name" value="Protease-associated PA domain protein"/>
    <property type="match status" value="1"/>
</dbReference>
<evidence type="ECO:0000259" key="14">
    <source>
        <dbReference type="PROSITE" id="PS50089"/>
    </source>
</evidence>
<feature type="compositionally biased region" description="Polar residues" evidence="11">
    <location>
        <begin position="369"/>
        <end position="383"/>
    </location>
</feature>
<gene>
    <name evidence="15" type="ORF">GOMPHAMPRED_006429</name>
</gene>
<feature type="region of interest" description="Disordered" evidence="11">
    <location>
        <begin position="127"/>
        <end position="176"/>
    </location>
</feature>
<keyword evidence="6 10" id="KW-0863">Zinc-finger</keyword>
<protein>
    <recommendedName>
        <fullName evidence="3">RING-type E3 ubiquitin transferase</fullName>
        <ecNumber evidence="3">2.3.2.27</ecNumber>
    </recommendedName>
</protein>
<evidence type="ECO:0000256" key="4">
    <source>
        <dbReference type="ARBA" id="ARBA00022692"/>
    </source>
</evidence>
<dbReference type="InterPro" id="IPR046450">
    <property type="entry name" value="PA_dom_sf"/>
</dbReference>
<evidence type="ECO:0000256" key="3">
    <source>
        <dbReference type="ARBA" id="ARBA00012483"/>
    </source>
</evidence>
<feature type="signal peptide" evidence="13">
    <location>
        <begin position="1"/>
        <end position="30"/>
    </location>
</feature>
<dbReference type="Pfam" id="PF02225">
    <property type="entry name" value="PA"/>
    <property type="match status" value="1"/>
</dbReference>
<dbReference type="PROSITE" id="PS50089">
    <property type="entry name" value="ZF_RING_2"/>
    <property type="match status" value="1"/>
</dbReference>
<comment type="subcellular location">
    <subcellularLocation>
        <location evidence="2">Membrane</location>
        <topology evidence="2">Single-pass membrane protein</topology>
    </subcellularLocation>
</comment>
<dbReference type="InterPro" id="IPR001841">
    <property type="entry name" value="Znf_RING"/>
</dbReference>
<keyword evidence="9 12" id="KW-0472">Membrane</keyword>
<dbReference type="InterPro" id="IPR051653">
    <property type="entry name" value="E3_ligase_sorting_rcpt"/>
</dbReference>
<name>A0A8H3IKY4_9LECA</name>
<feature type="compositionally biased region" description="Low complexity" evidence="11">
    <location>
        <begin position="314"/>
        <end position="331"/>
    </location>
</feature>
<organism evidence="15 16">
    <name type="scientific">Gomphillus americanus</name>
    <dbReference type="NCBI Taxonomy" id="1940652"/>
    <lineage>
        <taxon>Eukaryota</taxon>
        <taxon>Fungi</taxon>
        <taxon>Dikarya</taxon>
        <taxon>Ascomycota</taxon>
        <taxon>Pezizomycotina</taxon>
        <taxon>Lecanoromycetes</taxon>
        <taxon>OSLEUM clade</taxon>
        <taxon>Ostropomycetidae</taxon>
        <taxon>Ostropales</taxon>
        <taxon>Graphidaceae</taxon>
        <taxon>Gomphilloideae</taxon>
        <taxon>Gomphillus</taxon>
    </lineage>
</organism>